<keyword evidence="1" id="KW-0479">Metal-binding</keyword>
<feature type="compositionally biased region" description="Low complexity" evidence="2">
    <location>
        <begin position="167"/>
        <end position="176"/>
    </location>
</feature>
<feature type="domain" description="C2H2-type" evidence="3">
    <location>
        <begin position="334"/>
        <end position="366"/>
    </location>
</feature>
<keyword evidence="1" id="KW-0863">Zinc-finger</keyword>
<comment type="caution">
    <text evidence="4">The sequence shown here is derived from an EMBL/GenBank/DDBJ whole genome shotgun (WGS) entry which is preliminary data.</text>
</comment>
<sequence length="416" mass="45188">MSSQFDISLPSQDSDMARYFDKVHKAEEEPLSLWPLEDEPLLWFKQAKPGDKPDWNSDPTHFSLLWRGGDKDPIHITGPLIHTNLFGRTPAEAFADFPTDFSNFDTPPGTPLLTLSPVSPVFSPSFGGENSGQIPTNDLPDSIDEVDEMSQQLLDRMHLDSPPLSPQSPQSVSISHTPPPPPSPPTCNPSSINSLSDGFSSSTSSTLSVGTTSDTSSTYAVSPSPAPFPVSSSSSPAPVLPRSPRRSSSPTIHKVPESGEHFIDGHWAPLDSSTPVVPLTQIILEEHPMEDTVRCPGAKRGSCEDDEDLQSLMDVDGGNARRRKKITRVAPKRHPCTVPGCTESFTRPNDVLRHIRNAAIHKGSTQQAEALAASSTLCKFCGEELSRADAARRHELKASCGKRTIRRKSTYSMLPA</sequence>
<feature type="compositionally biased region" description="Pro residues" evidence="2">
    <location>
        <begin position="177"/>
        <end position="187"/>
    </location>
</feature>
<dbReference type="Proteomes" id="UP000620124">
    <property type="component" value="Unassembled WGS sequence"/>
</dbReference>
<keyword evidence="1" id="KW-0862">Zinc</keyword>
<evidence type="ECO:0000256" key="1">
    <source>
        <dbReference type="PROSITE-ProRule" id="PRU00042"/>
    </source>
</evidence>
<dbReference type="GO" id="GO:0008270">
    <property type="term" value="F:zinc ion binding"/>
    <property type="evidence" value="ECO:0007669"/>
    <property type="project" value="UniProtKB-KW"/>
</dbReference>
<dbReference type="EMBL" id="JACAZI010000004">
    <property type="protein sequence ID" value="KAF7362198.1"/>
    <property type="molecule type" value="Genomic_DNA"/>
</dbReference>
<feature type="region of interest" description="Disordered" evidence="2">
    <location>
        <begin position="123"/>
        <end position="142"/>
    </location>
</feature>
<dbReference type="AlphaFoldDB" id="A0A8H6YLN6"/>
<keyword evidence="5" id="KW-1185">Reference proteome</keyword>
<accession>A0A8H6YLN6</accession>
<proteinExistence type="predicted"/>
<gene>
    <name evidence="4" type="ORF">MVEN_00565900</name>
</gene>
<feature type="compositionally biased region" description="Low complexity" evidence="2">
    <location>
        <begin position="188"/>
        <end position="250"/>
    </location>
</feature>
<reference evidence="4" key="1">
    <citation type="submission" date="2020-05" db="EMBL/GenBank/DDBJ databases">
        <title>Mycena genomes resolve the evolution of fungal bioluminescence.</title>
        <authorList>
            <person name="Tsai I.J."/>
        </authorList>
    </citation>
    <scope>NUCLEOTIDE SEQUENCE</scope>
    <source>
        <strain evidence="4">CCC161011</strain>
    </source>
</reference>
<evidence type="ECO:0000259" key="3">
    <source>
        <dbReference type="PROSITE" id="PS50157"/>
    </source>
</evidence>
<dbReference type="PROSITE" id="PS50157">
    <property type="entry name" value="ZINC_FINGER_C2H2_2"/>
    <property type="match status" value="1"/>
</dbReference>
<dbReference type="Gene3D" id="3.30.160.60">
    <property type="entry name" value="Classic Zinc Finger"/>
    <property type="match status" value="1"/>
</dbReference>
<evidence type="ECO:0000256" key="2">
    <source>
        <dbReference type="SAM" id="MobiDB-lite"/>
    </source>
</evidence>
<dbReference type="InterPro" id="IPR013087">
    <property type="entry name" value="Znf_C2H2_type"/>
</dbReference>
<feature type="region of interest" description="Disordered" evidence="2">
    <location>
        <begin position="158"/>
        <end position="257"/>
    </location>
</feature>
<organism evidence="4 5">
    <name type="scientific">Mycena venus</name>
    <dbReference type="NCBI Taxonomy" id="2733690"/>
    <lineage>
        <taxon>Eukaryota</taxon>
        <taxon>Fungi</taxon>
        <taxon>Dikarya</taxon>
        <taxon>Basidiomycota</taxon>
        <taxon>Agaricomycotina</taxon>
        <taxon>Agaricomycetes</taxon>
        <taxon>Agaricomycetidae</taxon>
        <taxon>Agaricales</taxon>
        <taxon>Marasmiineae</taxon>
        <taxon>Mycenaceae</taxon>
        <taxon>Mycena</taxon>
    </lineage>
</organism>
<name>A0A8H6YLN6_9AGAR</name>
<protein>
    <recommendedName>
        <fullName evidence="3">C2H2-type domain-containing protein</fullName>
    </recommendedName>
</protein>
<evidence type="ECO:0000313" key="4">
    <source>
        <dbReference type="EMBL" id="KAF7362198.1"/>
    </source>
</evidence>
<dbReference type="OrthoDB" id="654211at2759"/>
<evidence type="ECO:0000313" key="5">
    <source>
        <dbReference type="Proteomes" id="UP000620124"/>
    </source>
</evidence>